<comment type="caution">
    <text evidence="5">The sequence shown here is derived from an EMBL/GenBank/DDBJ whole genome shotgun (WGS) entry which is preliminary data.</text>
</comment>
<keyword evidence="2" id="KW-0560">Oxidoreductase</keyword>
<sequence length="236" mass="25857">MVLSLRTSATAGPAPTGRSLPRRGWQDELVAWERAPGNDGPQLVDLLHDRWSTRVFDPEHTLDDAQLTTLLEAARWSPSAGNSQPWAFVVGRRGDATHSEFVRHLSRGNAFWAPRASALIVTLHQTASDETNEVLYSDYSSYDLGQAAAHLTVQAMAMGLATHQFAGFDHDAVAEAFAVPPHWQVTTAIAVGKQLPAETVEQIEPTIAARERLPRTRKPLSQFVFGAKFGEPAAWL</sequence>
<dbReference type="AlphaFoldDB" id="A0A849A9U9"/>
<name>A0A849A9U9_9ACTN</name>
<dbReference type="EMBL" id="JABEND010000012">
    <property type="protein sequence ID" value="NNG37315.1"/>
    <property type="molecule type" value="Genomic_DNA"/>
</dbReference>
<feature type="domain" description="Nitroreductase" evidence="4">
    <location>
        <begin position="107"/>
        <end position="193"/>
    </location>
</feature>
<dbReference type="InterPro" id="IPR000415">
    <property type="entry name" value="Nitroreductase-like"/>
</dbReference>
<dbReference type="PANTHER" id="PTHR43673">
    <property type="entry name" value="NAD(P)H NITROREDUCTASE YDGI-RELATED"/>
    <property type="match status" value="1"/>
</dbReference>
<dbReference type="Gene3D" id="3.40.109.10">
    <property type="entry name" value="NADH Oxidase"/>
    <property type="match status" value="1"/>
</dbReference>
<feature type="compositionally biased region" description="Polar residues" evidence="3">
    <location>
        <begin position="1"/>
        <end position="10"/>
    </location>
</feature>
<dbReference type="PANTHER" id="PTHR43673:SF10">
    <property type="entry name" value="NADH DEHYDROGENASE_NAD(P)H NITROREDUCTASE XCC3605-RELATED"/>
    <property type="match status" value="1"/>
</dbReference>
<dbReference type="InterPro" id="IPR029479">
    <property type="entry name" value="Nitroreductase"/>
</dbReference>
<gene>
    <name evidence="5" type="ORF">HKD39_16730</name>
</gene>
<feature type="region of interest" description="Disordered" evidence="3">
    <location>
        <begin position="1"/>
        <end position="22"/>
    </location>
</feature>
<dbReference type="GO" id="GO:0016491">
    <property type="term" value="F:oxidoreductase activity"/>
    <property type="evidence" value="ECO:0007669"/>
    <property type="project" value="UniProtKB-KW"/>
</dbReference>
<organism evidence="5 6">
    <name type="scientific">Nakamurella aerolata</name>
    <dbReference type="NCBI Taxonomy" id="1656892"/>
    <lineage>
        <taxon>Bacteria</taxon>
        <taxon>Bacillati</taxon>
        <taxon>Actinomycetota</taxon>
        <taxon>Actinomycetes</taxon>
        <taxon>Nakamurellales</taxon>
        <taxon>Nakamurellaceae</taxon>
        <taxon>Nakamurella</taxon>
    </lineage>
</organism>
<evidence type="ECO:0000313" key="6">
    <source>
        <dbReference type="Proteomes" id="UP000562984"/>
    </source>
</evidence>
<evidence type="ECO:0000256" key="3">
    <source>
        <dbReference type="SAM" id="MobiDB-lite"/>
    </source>
</evidence>
<dbReference type="CDD" id="cd02138">
    <property type="entry name" value="TdsD-like"/>
    <property type="match status" value="1"/>
</dbReference>
<accession>A0A849A9U9</accession>
<proteinExistence type="inferred from homology"/>
<comment type="similarity">
    <text evidence="1">Belongs to the nitroreductase family.</text>
</comment>
<evidence type="ECO:0000256" key="1">
    <source>
        <dbReference type="ARBA" id="ARBA00007118"/>
    </source>
</evidence>
<dbReference type="Pfam" id="PF00881">
    <property type="entry name" value="Nitroreductase"/>
    <property type="match status" value="2"/>
</dbReference>
<evidence type="ECO:0000256" key="2">
    <source>
        <dbReference type="ARBA" id="ARBA00023002"/>
    </source>
</evidence>
<protein>
    <submittedName>
        <fullName evidence="5">Nitroreductase family protein</fullName>
    </submittedName>
</protein>
<evidence type="ECO:0000313" key="5">
    <source>
        <dbReference type="EMBL" id="NNG37315.1"/>
    </source>
</evidence>
<dbReference type="Proteomes" id="UP000562984">
    <property type="component" value="Unassembled WGS sequence"/>
</dbReference>
<reference evidence="5 6" key="1">
    <citation type="submission" date="2020-05" db="EMBL/GenBank/DDBJ databases">
        <title>Nakamurella sp. DB0629 isolated from air conditioner.</title>
        <authorList>
            <person name="Kim D.H."/>
            <person name="Kim D.-U."/>
        </authorList>
    </citation>
    <scope>NUCLEOTIDE SEQUENCE [LARGE SCALE GENOMIC DNA]</scope>
    <source>
        <strain evidence="5 6">DB0629</strain>
    </source>
</reference>
<keyword evidence="6" id="KW-1185">Reference proteome</keyword>
<dbReference type="SUPFAM" id="SSF55469">
    <property type="entry name" value="FMN-dependent nitroreductase-like"/>
    <property type="match status" value="1"/>
</dbReference>
<evidence type="ECO:0000259" key="4">
    <source>
        <dbReference type="Pfam" id="PF00881"/>
    </source>
</evidence>
<feature type="domain" description="Nitroreductase" evidence="4">
    <location>
        <begin position="49"/>
        <end position="94"/>
    </location>
</feature>